<evidence type="ECO:0000313" key="7">
    <source>
        <dbReference type="Proteomes" id="UP000239663"/>
    </source>
</evidence>
<dbReference type="PANTHER" id="PTHR45674:SF4">
    <property type="entry name" value="DNA LIGASE 1"/>
    <property type="match status" value="1"/>
</dbReference>
<evidence type="ECO:0000256" key="2">
    <source>
        <dbReference type="ARBA" id="ARBA00012727"/>
    </source>
</evidence>
<dbReference type="SUPFAM" id="SSF56091">
    <property type="entry name" value="DNA ligase/mRNA capping enzyme, catalytic domain"/>
    <property type="match status" value="1"/>
</dbReference>
<dbReference type="GO" id="GO:0006281">
    <property type="term" value="P:DNA repair"/>
    <property type="evidence" value="ECO:0007669"/>
    <property type="project" value="InterPro"/>
</dbReference>
<dbReference type="Pfam" id="PF04679">
    <property type="entry name" value="DNA_ligase_A_C"/>
    <property type="match status" value="1"/>
</dbReference>
<evidence type="ECO:0000256" key="4">
    <source>
        <dbReference type="ARBA" id="ARBA00034003"/>
    </source>
</evidence>
<dbReference type="Pfam" id="PF01068">
    <property type="entry name" value="DNA_ligase_A_M"/>
    <property type="match status" value="1"/>
</dbReference>
<name>A0A2S7MZ20_9BACI</name>
<evidence type="ECO:0000256" key="1">
    <source>
        <dbReference type="ARBA" id="ARBA00007572"/>
    </source>
</evidence>
<organism evidence="6 7">
    <name type="scientific">Pradoshia eiseniae</name>
    <dbReference type="NCBI Taxonomy" id="2064768"/>
    <lineage>
        <taxon>Bacteria</taxon>
        <taxon>Bacillati</taxon>
        <taxon>Bacillota</taxon>
        <taxon>Bacilli</taxon>
        <taxon>Bacillales</taxon>
        <taxon>Bacillaceae</taxon>
        <taxon>Pradoshia</taxon>
    </lineage>
</organism>
<dbReference type="GO" id="GO:0003910">
    <property type="term" value="F:DNA ligase (ATP) activity"/>
    <property type="evidence" value="ECO:0007669"/>
    <property type="project" value="UniProtKB-EC"/>
</dbReference>
<gene>
    <name evidence="6" type="ORF">CYL18_11860</name>
</gene>
<dbReference type="GO" id="GO:0006310">
    <property type="term" value="P:DNA recombination"/>
    <property type="evidence" value="ECO:0007669"/>
    <property type="project" value="InterPro"/>
</dbReference>
<dbReference type="InterPro" id="IPR012309">
    <property type="entry name" value="DNA_ligase_ATP-dep_C"/>
</dbReference>
<dbReference type="PROSITE" id="PS00697">
    <property type="entry name" value="DNA_LIGASE_A1"/>
    <property type="match status" value="1"/>
</dbReference>
<proteinExistence type="inferred from homology"/>
<dbReference type="InterPro" id="IPR012340">
    <property type="entry name" value="NA-bd_OB-fold"/>
</dbReference>
<feature type="domain" description="ATP-dependent DNA ligase family profile" evidence="5">
    <location>
        <begin position="110"/>
        <end position="200"/>
    </location>
</feature>
<dbReference type="PROSITE" id="PS50160">
    <property type="entry name" value="DNA_LIGASE_A3"/>
    <property type="match status" value="1"/>
</dbReference>
<dbReference type="EMBL" id="PKOZ01000006">
    <property type="protein sequence ID" value="PQD95019.1"/>
    <property type="molecule type" value="Genomic_DNA"/>
</dbReference>
<dbReference type="SUPFAM" id="SSF50249">
    <property type="entry name" value="Nucleic acid-binding proteins"/>
    <property type="match status" value="1"/>
</dbReference>
<sequence>MIKGGGSMDPLIPFEPISASHIPVEGDWAFQVKWDGVRILVYKSGAETEVINRHLNNRTLQYPELVETKSYSKEDSFILDGEVIALVNGKPSFHEVMKRDRLRGKEAIELMRDEVPIIYMVFDCLYMNGLSLMDKPLHERQQMLRSIIKETEHIRITENFDEGDGLLRAVKEQGLEGIVCKDLNSCYLPGGKDPRWQKIKNYLDVIAVVCGFIKQGTRIRSLLLGLYGEDNKLYYIGKAGRGRYSDKEWQTIQEYLERAEQPNSPYDHPHKEARDCQWLSPIYTVKIQFLEWTASKTLRQPVLDSFVERKPLECRFEKGER</sequence>
<dbReference type="AlphaFoldDB" id="A0A2S7MZ20"/>
<comment type="catalytic activity">
    <reaction evidence="4">
        <text>ATP + (deoxyribonucleotide)n-3'-hydroxyl + 5'-phospho-(deoxyribonucleotide)m = (deoxyribonucleotide)n+m + AMP + diphosphate.</text>
        <dbReference type="EC" id="6.5.1.1"/>
    </reaction>
</comment>
<evidence type="ECO:0000313" key="6">
    <source>
        <dbReference type="EMBL" id="PQD95019.1"/>
    </source>
</evidence>
<dbReference type="CDD" id="cd07906">
    <property type="entry name" value="Adenylation_DNA_ligase_LigD_LigC"/>
    <property type="match status" value="1"/>
</dbReference>
<dbReference type="GO" id="GO:0005524">
    <property type="term" value="F:ATP binding"/>
    <property type="evidence" value="ECO:0007669"/>
    <property type="project" value="InterPro"/>
</dbReference>
<dbReference type="PANTHER" id="PTHR45674">
    <property type="entry name" value="DNA LIGASE 1/3 FAMILY MEMBER"/>
    <property type="match status" value="1"/>
</dbReference>
<dbReference type="InterPro" id="IPR050191">
    <property type="entry name" value="ATP-dep_DNA_ligase"/>
</dbReference>
<dbReference type="InterPro" id="IPR012310">
    <property type="entry name" value="DNA_ligase_ATP-dep_cent"/>
</dbReference>
<keyword evidence="3 6" id="KW-0436">Ligase</keyword>
<dbReference type="Gene3D" id="2.40.50.140">
    <property type="entry name" value="Nucleic acid-binding proteins"/>
    <property type="match status" value="1"/>
</dbReference>
<comment type="similarity">
    <text evidence="1">Belongs to the ATP-dependent DNA ligase family.</text>
</comment>
<dbReference type="InterPro" id="IPR016059">
    <property type="entry name" value="DNA_ligase_ATP-dep_CS"/>
</dbReference>
<dbReference type="Proteomes" id="UP000239663">
    <property type="component" value="Unassembled WGS sequence"/>
</dbReference>
<evidence type="ECO:0000256" key="3">
    <source>
        <dbReference type="ARBA" id="ARBA00022598"/>
    </source>
</evidence>
<keyword evidence="7" id="KW-1185">Reference proteome</keyword>
<protein>
    <recommendedName>
        <fullName evidence="2">DNA ligase (ATP)</fullName>
        <ecNumber evidence="2">6.5.1.1</ecNumber>
    </recommendedName>
</protein>
<accession>A0A2S7MZ20</accession>
<dbReference type="CDD" id="cd07971">
    <property type="entry name" value="OBF_DNA_ligase_LigD"/>
    <property type="match status" value="1"/>
</dbReference>
<dbReference type="Gene3D" id="3.30.470.30">
    <property type="entry name" value="DNA ligase/mRNA capping enzyme"/>
    <property type="match status" value="1"/>
</dbReference>
<reference evidence="6 7" key="1">
    <citation type="submission" date="2017-12" db="EMBL/GenBank/DDBJ databases">
        <title>Taxonomic description and draft genome of Pradoshia cofamensis Gen. nov., sp. nov., a thermotolerant bacillale isolated from anterior gut of earthworm Eisenia fetida.</title>
        <authorList>
            <person name="Saha T."/>
            <person name="Chakraborty R."/>
        </authorList>
    </citation>
    <scope>NUCLEOTIDE SEQUENCE [LARGE SCALE GENOMIC DNA]</scope>
    <source>
        <strain evidence="6 7">EAG3</strain>
    </source>
</reference>
<evidence type="ECO:0000259" key="5">
    <source>
        <dbReference type="PROSITE" id="PS50160"/>
    </source>
</evidence>
<dbReference type="EC" id="6.5.1.1" evidence="2"/>
<comment type="caution">
    <text evidence="6">The sequence shown here is derived from an EMBL/GenBank/DDBJ whole genome shotgun (WGS) entry which is preliminary data.</text>
</comment>